<keyword evidence="3" id="KW-1185">Reference proteome</keyword>
<dbReference type="PANTHER" id="PTHR42852">
    <property type="entry name" value="THIOL:DISULFIDE INTERCHANGE PROTEIN DSBE"/>
    <property type="match status" value="1"/>
</dbReference>
<dbReference type="EMBL" id="BSOW01000015">
    <property type="protein sequence ID" value="GLR87739.1"/>
    <property type="molecule type" value="Genomic_DNA"/>
</dbReference>
<dbReference type="PANTHER" id="PTHR42852:SF18">
    <property type="entry name" value="CHROMOSOME UNDETERMINED SCAFFOLD_47, WHOLE GENOME SHOTGUN SEQUENCE"/>
    <property type="match status" value="1"/>
</dbReference>
<evidence type="ECO:0000259" key="1">
    <source>
        <dbReference type="PROSITE" id="PS51352"/>
    </source>
</evidence>
<reference evidence="3" key="1">
    <citation type="journal article" date="2019" name="Int. J. Syst. Evol. Microbiol.">
        <title>The Global Catalogue of Microorganisms (GCM) 10K type strain sequencing project: providing services to taxonomists for standard genome sequencing and annotation.</title>
        <authorList>
            <consortium name="The Broad Institute Genomics Platform"/>
            <consortium name="The Broad Institute Genome Sequencing Center for Infectious Disease"/>
            <person name="Wu L."/>
            <person name="Ma J."/>
        </authorList>
    </citation>
    <scope>NUCLEOTIDE SEQUENCE [LARGE SCALE GENOMIC DNA]</scope>
    <source>
        <strain evidence="3">NBRC 102520</strain>
    </source>
</reference>
<dbReference type="SUPFAM" id="SSF52833">
    <property type="entry name" value="Thioredoxin-like"/>
    <property type="match status" value="1"/>
</dbReference>
<proteinExistence type="predicted"/>
<feature type="domain" description="Thioredoxin" evidence="1">
    <location>
        <begin position="3"/>
        <end position="168"/>
    </location>
</feature>
<comment type="caution">
    <text evidence="2">The sequence shown here is derived from an EMBL/GenBank/DDBJ whole genome shotgun (WGS) entry which is preliminary data.</text>
</comment>
<dbReference type="PROSITE" id="PS51352">
    <property type="entry name" value="THIOREDOXIN_2"/>
    <property type="match status" value="1"/>
</dbReference>
<accession>A0ABQ6B2S7</accession>
<dbReference type="InterPro" id="IPR013740">
    <property type="entry name" value="Redoxin"/>
</dbReference>
<dbReference type="Proteomes" id="UP001156905">
    <property type="component" value="Unassembled WGS sequence"/>
</dbReference>
<gene>
    <name evidence="2" type="ORF">GCM10007857_44500</name>
</gene>
<dbReference type="InterPro" id="IPR036249">
    <property type="entry name" value="Thioredoxin-like_sf"/>
</dbReference>
<dbReference type="Pfam" id="PF08534">
    <property type="entry name" value="Redoxin"/>
    <property type="match status" value="1"/>
</dbReference>
<dbReference type="RefSeq" id="WP_284268742.1">
    <property type="nucleotide sequence ID" value="NZ_BSOW01000015.1"/>
</dbReference>
<sequence>MVLGLESPAPPIKVENWLRGQPLSNFQPGIVYIVEFWATWCPPCVAAVPELVQLQEKYKKSAVEVLGLAAHERAETADEARDKLDAWLTENVPNLNYRIGFDYTREMGKLWLDPSFSVGIPTSFVVDRDGRIAFVGLPTQLDDVLPKILTGTWRTSDEAKAAETERIAQNERIMREMGSARSAD</sequence>
<protein>
    <recommendedName>
        <fullName evidence="1">Thioredoxin domain-containing protein</fullName>
    </recommendedName>
</protein>
<evidence type="ECO:0000313" key="3">
    <source>
        <dbReference type="Proteomes" id="UP001156905"/>
    </source>
</evidence>
<organism evidence="2 3">
    <name type="scientific">Bradyrhizobium iriomotense</name>
    <dbReference type="NCBI Taxonomy" id="441950"/>
    <lineage>
        <taxon>Bacteria</taxon>
        <taxon>Pseudomonadati</taxon>
        <taxon>Pseudomonadota</taxon>
        <taxon>Alphaproteobacteria</taxon>
        <taxon>Hyphomicrobiales</taxon>
        <taxon>Nitrobacteraceae</taxon>
        <taxon>Bradyrhizobium</taxon>
    </lineage>
</organism>
<dbReference type="Gene3D" id="3.40.30.10">
    <property type="entry name" value="Glutaredoxin"/>
    <property type="match status" value="1"/>
</dbReference>
<dbReference type="InterPro" id="IPR050553">
    <property type="entry name" value="Thioredoxin_ResA/DsbE_sf"/>
</dbReference>
<evidence type="ECO:0000313" key="2">
    <source>
        <dbReference type="EMBL" id="GLR87739.1"/>
    </source>
</evidence>
<dbReference type="InterPro" id="IPR013766">
    <property type="entry name" value="Thioredoxin_domain"/>
</dbReference>
<dbReference type="CDD" id="cd02966">
    <property type="entry name" value="TlpA_like_family"/>
    <property type="match status" value="1"/>
</dbReference>
<name>A0ABQ6B2S7_9BRAD</name>